<dbReference type="EMBL" id="CP015961">
    <property type="protein sequence ID" value="ANI93915.1"/>
    <property type="molecule type" value="Genomic_DNA"/>
</dbReference>
<dbReference type="InterPro" id="IPR046198">
    <property type="entry name" value="DUF6230"/>
</dbReference>
<dbReference type="STRING" id="499555.BJL86_3156"/>
<dbReference type="OrthoDB" id="4421713at2"/>
<dbReference type="Pfam" id="PF19741">
    <property type="entry name" value="DUF6230"/>
    <property type="match status" value="1"/>
</dbReference>
<dbReference type="RefSeq" id="WP_067478853.1">
    <property type="nucleotide sequence ID" value="NZ_CP015961.1"/>
</dbReference>
<feature type="signal peptide" evidence="1">
    <location>
        <begin position="1"/>
        <end position="28"/>
    </location>
</feature>
<name>A0A173LNP7_9ACTN</name>
<accession>A0A173LNP7</accession>
<keyword evidence="1" id="KW-0732">Signal</keyword>
<organism evidence="2 3">
    <name type="scientific">Dietzia timorensis</name>
    <dbReference type="NCBI Taxonomy" id="499555"/>
    <lineage>
        <taxon>Bacteria</taxon>
        <taxon>Bacillati</taxon>
        <taxon>Actinomycetota</taxon>
        <taxon>Actinomycetes</taxon>
        <taxon>Mycobacteriales</taxon>
        <taxon>Dietziaceae</taxon>
        <taxon>Dietzia</taxon>
    </lineage>
</organism>
<feature type="chain" id="PRO_5008008787" description="Cholesterol esterase" evidence="1">
    <location>
        <begin position="29"/>
        <end position="188"/>
    </location>
</feature>
<proteinExistence type="predicted"/>
<protein>
    <recommendedName>
        <fullName evidence="4">Cholesterol esterase</fullName>
    </recommendedName>
</protein>
<evidence type="ECO:0000313" key="2">
    <source>
        <dbReference type="EMBL" id="ANI93915.1"/>
    </source>
</evidence>
<gene>
    <name evidence="2" type="ORF">BJL86_3156</name>
</gene>
<reference evidence="2 3" key="1">
    <citation type="submission" date="2016-06" db="EMBL/GenBank/DDBJ databases">
        <title>Complete genome sequence of a saline-alkali tolerant type strain Dietzia timorensis ID05-A0528T.</title>
        <authorList>
            <person name="Wu X."/>
        </authorList>
    </citation>
    <scope>NUCLEOTIDE SEQUENCE [LARGE SCALE GENOMIC DNA]</scope>
    <source>
        <strain evidence="2 3">ID05-A0528</strain>
    </source>
</reference>
<evidence type="ECO:0000313" key="3">
    <source>
        <dbReference type="Proteomes" id="UP000186104"/>
    </source>
</evidence>
<dbReference type="AlphaFoldDB" id="A0A173LNP7"/>
<keyword evidence="3" id="KW-1185">Reference proteome</keyword>
<sequence length="188" mass="18613">MGYTRRGRFVVLSTVGLLASGVAGVATAQNGINISTGSALATANLEGLRATSAEIIPAHGPFGDDQAPSAMVRLGDATIANACVLLSTVDVPIIGEVTLVGHLAGEGGLKAQNLVIDATDISGALTLDGAQIGAGLTSPDERTNSGGIAVVGNVLDSPTLEVDVLGLTADKLTTGGIRLEAQRGPGSC</sequence>
<dbReference type="KEGG" id="dtm:BJL86_3156"/>
<dbReference type="Proteomes" id="UP000186104">
    <property type="component" value="Chromosome"/>
</dbReference>
<evidence type="ECO:0008006" key="4">
    <source>
        <dbReference type="Google" id="ProtNLM"/>
    </source>
</evidence>
<evidence type="ECO:0000256" key="1">
    <source>
        <dbReference type="SAM" id="SignalP"/>
    </source>
</evidence>